<feature type="compositionally biased region" description="Basic and acidic residues" evidence="1">
    <location>
        <begin position="17"/>
        <end position="27"/>
    </location>
</feature>
<accession>A0A1D8B2N4</accession>
<dbReference type="AlphaFoldDB" id="A0A1D8B2N4"/>
<evidence type="ECO:0008006" key="4">
    <source>
        <dbReference type="Google" id="ProtNLM"/>
    </source>
</evidence>
<evidence type="ECO:0000256" key="1">
    <source>
        <dbReference type="SAM" id="MobiDB-lite"/>
    </source>
</evidence>
<dbReference type="EMBL" id="CP017298">
    <property type="protein sequence ID" value="AOS47396.1"/>
    <property type="molecule type" value="Genomic_DNA"/>
</dbReference>
<dbReference type="Proteomes" id="UP000095214">
    <property type="component" value="Chromosome"/>
</dbReference>
<name>A0A1D8B2N4_9ACTO</name>
<proteinExistence type="predicted"/>
<evidence type="ECO:0000313" key="2">
    <source>
        <dbReference type="EMBL" id="AOS47396.1"/>
    </source>
</evidence>
<feature type="region of interest" description="Disordered" evidence="1">
    <location>
        <begin position="1"/>
        <end position="46"/>
    </location>
</feature>
<sequence length="431" mass="46003">MVARAGEGPAPAGQATPERRSVKERLADAQPSLADALPTGTGDNPLTKTALGISTFTTTEGAFTIDSTGVITRSGSASPIAVSFDVQGPAAAIDVERVRDKHVLVLSDEVDPAELEALAVSMWDDAGWVGPGELRLSSSATLRGAWSVDAAARRALGTPEALTQAWVLDCPRTRSEEVSESMGEWARAFPDGLPTGLEYRILQALARMARRLAGALRLAPSGFVMEPDAESAVNLTVYSPRWIAPEDLLSALRDRGGFTGLADARDLSPAGPSPQMEDAEAERIARLRQDLGPMREDIAARIERERQELAATGESQKVVEGYALVGPIGGRSEVMIEVHAVPSPPRVLRWEPWTASTIIEYQVRWLPGGSLDAPDATLSRSARRERLRSASDIENAAGLIATMAGGNVIDEDGFLVGLEEIQEADDQEPQD</sequence>
<dbReference type="KEGG" id="phon:BH719_05595"/>
<gene>
    <name evidence="2" type="ORF">BH719_05595</name>
</gene>
<dbReference type="STRING" id="178339.BH719_05595"/>
<protein>
    <recommendedName>
        <fullName evidence="4">PRTRC system protein E</fullName>
    </recommendedName>
</protein>
<evidence type="ECO:0000313" key="3">
    <source>
        <dbReference type="Proteomes" id="UP000095214"/>
    </source>
</evidence>
<reference evidence="2 3" key="1">
    <citation type="submission" date="2016-09" db="EMBL/GenBank/DDBJ databases">
        <title>Complete genome sequence of Actinomyces hongkongensis HKU8.</title>
        <authorList>
            <person name="Gao Y.-X."/>
            <person name="Zhou Y.-Y."/>
            <person name="Xie Y."/>
            <person name="Wang M."/>
            <person name="Wang S.-J."/>
            <person name="Shen S.-G."/>
        </authorList>
    </citation>
    <scope>NUCLEOTIDE SEQUENCE [LARGE SCALE GENOMIC DNA]</scope>
    <source>
        <strain evidence="2 3">HKU8</strain>
    </source>
</reference>
<organism evidence="2 3">
    <name type="scientific">Pauljensenia hongkongensis</name>
    <dbReference type="NCBI Taxonomy" id="178339"/>
    <lineage>
        <taxon>Bacteria</taxon>
        <taxon>Bacillati</taxon>
        <taxon>Actinomycetota</taxon>
        <taxon>Actinomycetes</taxon>
        <taxon>Actinomycetales</taxon>
        <taxon>Actinomycetaceae</taxon>
        <taxon>Pauljensenia</taxon>
    </lineage>
</organism>
<keyword evidence="3" id="KW-1185">Reference proteome</keyword>